<evidence type="ECO:0000256" key="8">
    <source>
        <dbReference type="ARBA" id="ARBA00022917"/>
    </source>
</evidence>
<dbReference type="GO" id="GO:0005524">
    <property type="term" value="F:ATP binding"/>
    <property type="evidence" value="ECO:0007669"/>
    <property type="project" value="UniProtKB-KW"/>
</dbReference>
<dbReference type="HAMAP" id="MF_02075">
    <property type="entry name" value="Asp_tRNA_synth_type2"/>
    <property type="match status" value="1"/>
</dbReference>
<feature type="domain" description="Aminoacyl-transfer RNA synthetases class-II family profile" evidence="11">
    <location>
        <begin position="253"/>
        <end position="560"/>
    </location>
</feature>
<evidence type="ECO:0000256" key="2">
    <source>
        <dbReference type="ARBA" id="ARBA00005312"/>
    </source>
</evidence>
<dbReference type="Gene3D" id="2.40.50.140">
    <property type="entry name" value="Nucleic acid-binding proteins"/>
    <property type="match status" value="1"/>
</dbReference>
<dbReference type="GO" id="GO:0004815">
    <property type="term" value="F:aspartate-tRNA ligase activity"/>
    <property type="evidence" value="ECO:0007669"/>
    <property type="project" value="UniProtKB-EC"/>
</dbReference>
<evidence type="ECO:0000259" key="11">
    <source>
        <dbReference type="PROSITE" id="PS50862"/>
    </source>
</evidence>
<dbReference type="GO" id="GO:0006422">
    <property type="term" value="P:aspartyl-tRNA aminoacylation"/>
    <property type="evidence" value="ECO:0007669"/>
    <property type="project" value="InterPro"/>
</dbReference>
<dbReference type="Pfam" id="PF00152">
    <property type="entry name" value="tRNA-synt_2"/>
    <property type="match status" value="1"/>
</dbReference>
<dbReference type="InterPro" id="IPR004364">
    <property type="entry name" value="Aa-tRNA-synt_II"/>
</dbReference>
<keyword evidence="9" id="KW-0030">Aminoacyl-tRNA synthetase</keyword>
<dbReference type="GO" id="GO:0003723">
    <property type="term" value="F:RNA binding"/>
    <property type="evidence" value="ECO:0007669"/>
    <property type="project" value="TreeGrafter"/>
</dbReference>
<keyword evidence="13" id="KW-1185">Reference proteome</keyword>
<evidence type="ECO:0000256" key="5">
    <source>
        <dbReference type="ARBA" id="ARBA00022598"/>
    </source>
</evidence>
<dbReference type="InterPro" id="IPR012340">
    <property type="entry name" value="NA-bd_OB-fold"/>
</dbReference>
<comment type="catalytic activity">
    <reaction evidence="10">
        <text>tRNA(Asp) + L-aspartate + ATP = L-aspartyl-tRNA(Asp) + AMP + diphosphate</text>
        <dbReference type="Rhea" id="RHEA:19649"/>
        <dbReference type="Rhea" id="RHEA-COMP:9660"/>
        <dbReference type="Rhea" id="RHEA-COMP:9678"/>
        <dbReference type="ChEBI" id="CHEBI:29991"/>
        <dbReference type="ChEBI" id="CHEBI:30616"/>
        <dbReference type="ChEBI" id="CHEBI:33019"/>
        <dbReference type="ChEBI" id="CHEBI:78442"/>
        <dbReference type="ChEBI" id="CHEBI:78516"/>
        <dbReference type="ChEBI" id="CHEBI:456215"/>
        <dbReference type="EC" id="6.1.1.12"/>
    </reaction>
</comment>
<dbReference type="PROSITE" id="PS50862">
    <property type="entry name" value="AA_TRNA_LIGASE_II"/>
    <property type="match status" value="1"/>
</dbReference>
<dbReference type="NCBIfam" id="NF003483">
    <property type="entry name" value="PRK05159.1"/>
    <property type="match status" value="1"/>
</dbReference>
<accession>A0AAV8UKZ8</accession>
<dbReference type="CDD" id="cd04320">
    <property type="entry name" value="AspRS_cyto_N"/>
    <property type="match status" value="1"/>
</dbReference>
<evidence type="ECO:0000256" key="3">
    <source>
        <dbReference type="ARBA" id="ARBA00012841"/>
    </source>
</evidence>
<evidence type="ECO:0000256" key="9">
    <source>
        <dbReference type="ARBA" id="ARBA00023146"/>
    </source>
</evidence>
<keyword evidence="7" id="KW-0067">ATP-binding</keyword>
<dbReference type="Gene3D" id="3.30.930.10">
    <property type="entry name" value="Bira Bifunctional Protein, Domain 2"/>
    <property type="match status" value="1"/>
</dbReference>
<evidence type="ECO:0000313" key="12">
    <source>
        <dbReference type="EMBL" id="KAJ8903186.1"/>
    </source>
</evidence>
<evidence type="ECO:0000256" key="6">
    <source>
        <dbReference type="ARBA" id="ARBA00022741"/>
    </source>
</evidence>
<evidence type="ECO:0000256" key="10">
    <source>
        <dbReference type="ARBA" id="ARBA00047904"/>
    </source>
</evidence>
<dbReference type="InterPro" id="IPR006195">
    <property type="entry name" value="aa-tRNA-synth_II"/>
</dbReference>
<proteinExistence type="inferred from homology"/>
<dbReference type="Proteomes" id="UP001157974">
    <property type="component" value="Unassembled WGS sequence"/>
</dbReference>
<dbReference type="PRINTS" id="PR01042">
    <property type="entry name" value="TRNASYNTHASP"/>
</dbReference>
<comment type="subcellular location">
    <subcellularLocation>
        <location evidence="1">Cytoplasm</location>
    </subcellularLocation>
</comment>
<comment type="similarity">
    <text evidence="2">Belongs to the class-II aminoacyl-tRNA synthetase family. Type 2 subfamily.</text>
</comment>
<dbReference type="EMBL" id="JAMWBK010000007">
    <property type="protein sequence ID" value="KAJ8903186.1"/>
    <property type="molecule type" value="Genomic_DNA"/>
</dbReference>
<name>A0AAV8UKZ8_9RHOD</name>
<dbReference type="NCBIfam" id="TIGR00458">
    <property type="entry name" value="aspS_nondisc"/>
    <property type="match status" value="1"/>
</dbReference>
<comment type="caution">
    <text evidence="12">The sequence shown here is derived from an EMBL/GenBank/DDBJ whole genome shotgun (WGS) entry which is preliminary data.</text>
</comment>
<dbReference type="SUPFAM" id="SSF55681">
    <property type="entry name" value="Class II aaRS and biotin synthetases"/>
    <property type="match status" value="1"/>
</dbReference>
<dbReference type="FunFam" id="3.30.930.10:FF:000013">
    <property type="entry name" value="Aspartate--tRNA ligase, cytoplasmic"/>
    <property type="match status" value="1"/>
</dbReference>
<keyword evidence="4" id="KW-0963">Cytoplasm</keyword>
<dbReference type="AlphaFoldDB" id="A0AAV8UKZ8"/>
<keyword evidence="5" id="KW-0436">Ligase</keyword>
<organism evidence="12 13">
    <name type="scientific">Rhodosorus marinus</name>
    <dbReference type="NCBI Taxonomy" id="101924"/>
    <lineage>
        <taxon>Eukaryota</taxon>
        <taxon>Rhodophyta</taxon>
        <taxon>Stylonematophyceae</taxon>
        <taxon>Stylonematales</taxon>
        <taxon>Stylonemataceae</taxon>
        <taxon>Rhodosorus</taxon>
    </lineage>
</organism>
<dbReference type="CDD" id="cd00776">
    <property type="entry name" value="AsxRS_core"/>
    <property type="match status" value="1"/>
</dbReference>
<dbReference type="InterPro" id="IPR002312">
    <property type="entry name" value="Asp/Asn-tRNA-synth_IIb"/>
</dbReference>
<dbReference type="GO" id="GO:0017101">
    <property type="term" value="C:aminoacyl-tRNA synthetase multienzyme complex"/>
    <property type="evidence" value="ECO:0007669"/>
    <property type="project" value="TreeGrafter"/>
</dbReference>
<dbReference type="EC" id="6.1.1.12" evidence="3"/>
<gene>
    <name evidence="12" type="ORF">NDN08_004296</name>
</gene>
<evidence type="ECO:0000256" key="7">
    <source>
        <dbReference type="ARBA" id="ARBA00022840"/>
    </source>
</evidence>
<evidence type="ECO:0000313" key="13">
    <source>
        <dbReference type="Proteomes" id="UP001157974"/>
    </source>
</evidence>
<keyword evidence="6" id="KW-0547">Nucleotide-binding</keyword>
<dbReference type="InterPro" id="IPR004523">
    <property type="entry name" value="Asp-tRNA_synthase_2"/>
</dbReference>
<dbReference type="SUPFAM" id="SSF50249">
    <property type="entry name" value="Nucleic acid-binding proteins"/>
    <property type="match status" value="1"/>
</dbReference>
<reference evidence="12 13" key="1">
    <citation type="journal article" date="2023" name="Nat. Commun.">
        <title>Origin of minicircular mitochondrial genomes in red algae.</title>
        <authorList>
            <person name="Lee Y."/>
            <person name="Cho C.H."/>
            <person name="Lee Y.M."/>
            <person name="Park S.I."/>
            <person name="Yang J.H."/>
            <person name="West J.A."/>
            <person name="Bhattacharya D."/>
            <person name="Yoon H.S."/>
        </authorList>
    </citation>
    <scope>NUCLEOTIDE SEQUENCE [LARGE SCALE GENOMIC DNA]</scope>
    <source>
        <strain evidence="12 13">CCMP1338</strain>
        <tissue evidence="12">Whole cell</tissue>
    </source>
</reference>
<evidence type="ECO:0000256" key="4">
    <source>
        <dbReference type="ARBA" id="ARBA00022490"/>
    </source>
</evidence>
<sequence length="560" mass="63055">MAGIAGTEWTAEMEAEIRAIAEREMPEDMTAEDKKVVREARKKMKEIEKAKKKERKAAAAAAAVSLAESARVDDVEYLDSSKEPEQVYGDYKLIQSRCAKTGSGRKFTKVEALDASQIGKQLWIRARLHNVRAVAKNAFLILRQKTSSAQAVLSPSDTIPREMIKWALRNITTESVIDVQGQIVASEVKSCTQNAIEIAVQRLYVVSKAAQPLPFLPDDAARPAQEEGVHVDRKTRLDARIVDLRVQAHQAIFRIQSGVCQLFREFLDGHGFTEIHSPKLIAGASEGGANVFHLEYFKNPACLAQSPQLYKQMAICGDMERVFEIGPVFRAENSDTHRHLCEFTGLDFEMAIDEHYYEVLRMIDGCFTAIFDGLSSRYAAEIEAVQRQYPFEPFKYRPSGENLVIQFPEGIAMLRESGVEIGDFDDLDTESERKLGELVKAKYDTDFFLMPRYPSAIRPFYTMPDPEDPRYSNSFDVFMRGEEILSGAQRVHDMKILEEKIKALGIEVETVRDYIDAFKFGAPPHGGCGVGLERVVMLFLSVGNIRETSMFPRDPNRLTP</sequence>
<keyword evidence="8" id="KW-0648">Protein biosynthesis</keyword>
<dbReference type="InterPro" id="IPR045864">
    <property type="entry name" value="aa-tRNA-synth_II/BPL/LPL"/>
</dbReference>
<evidence type="ECO:0000256" key="1">
    <source>
        <dbReference type="ARBA" id="ARBA00004496"/>
    </source>
</evidence>
<dbReference type="PANTHER" id="PTHR43450:SF1">
    <property type="entry name" value="ASPARTATE--TRNA LIGASE, CYTOPLASMIC"/>
    <property type="match status" value="1"/>
</dbReference>
<protein>
    <recommendedName>
        <fullName evidence="3">aspartate--tRNA ligase</fullName>
        <ecNumber evidence="3">6.1.1.12</ecNumber>
    </recommendedName>
</protein>
<dbReference type="PANTHER" id="PTHR43450">
    <property type="entry name" value="ASPARTYL-TRNA SYNTHETASE"/>
    <property type="match status" value="1"/>
</dbReference>
<dbReference type="GO" id="GO:0005829">
    <property type="term" value="C:cytosol"/>
    <property type="evidence" value="ECO:0007669"/>
    <property type="project" value="TreeGrafter"/>
</dbReference>